<feature type="non-terminal residue" evidence="2">
    <location>
        <position position="1"/>
    </location>
</feature>
<evidence type="ECO:0000313" key="3">
    <source>
        <dbReference type="Proteomes" id="UP000028834"/>
    </source>
</evidence>
<dbReference type="EMBL" id="AFYV02000995">
    <property type="protein sequence ID" value="KFG63323.1"/>
    <property type="molecule type" value="Genomic_DNA"/>
</dbReference>
<name>A0A086M355_TOXGO</name>
<organism evidence="2 3">
    <name type="scientific">Toxoplasma gondii RUB</name>
    <dbReference type="NCBI Taxonomy" id="935652"/>
    <lineage>
        <taxon>Eukaryota</taxon>
        <taxon>Sar</taxon>
        <taxon>Alveolata</taxon>
        <taxon>Apicomplexa</taxon>
        <taxon>Conoidasida</taxon>
        <taxon>Coccidia</taxon>
        <taxon>Eucoccidiorida</taxon>
        <taxon>Eimeriorina</taxon>
        <taxon>Sarcocystidae</taxon>
        <taxon>Toxoplasma</taxon>
    </lineage>
</organism>
<protein>
    <submittedName>
        <fullName evidence="2">U-snRNP-associated cyclophilin family protein</fullName>
        <ecNumber evidence="2">5.2.1.8</ecNumber>
    </submittedName>
</protein>
<dbReference type="VEuPathDB" id="ToxoDB:TGRUB_285760B"/>
<evidence type="ECO:0000256" key="1">
    <source>
        <dbReference type="SAM" id="MobiDB-lite"/>
    </source>
</evidence>
<feature type="compositionally biased region" description="Basic and acidic residues" evidence="1">
    <location>
        <begin position="7"/>
        <end position="26"/>
    </location>
</feature>
<accession>A0A086M355</accession>
<comment type="caution">
    <text evidence="2">The sequence shown here is derived from an EMBL/GenBank/DDBJ whole genome shotgun (WGS) entry which is preliminary data.</text>
</comment>
<dbReference type="EC" id="5.2.1.8" evidence="2"/>
<evidence type="ECO:0000313" key="2">
    <source>
        <dbReference type="EMBL" id="KFG63323.1"/>
    </source>
</evidence>
<dbReference type="GO" id="GO:0003755">
    <property type="term" value="F:peptidyl-prolyl cis-trans isomerase activity"/>
    <property type="evidence" value="ECO:0007669"/>
    <property type="project" value="UniProtKB-EC"/>
</dbReference>
<feature type="non-terminal residue" evidence="2">
    <location>
        <position position="26"/>
    </location>
</feature>
<dbReference type="Proteomes" id="UP000028834">
    <property type="component" value="Unassembled WGS sequence"/>
</dbReference>
<keyword evidence="2" id="KW-0413">Isomerase</keyword>
<dbReference type="AlphaFoldDB" id="A0A086M355"/>
<proteinExistence type="predicted"/>
<reference evidence="2 3" key="1">
    <citation type="submission" date="2014-05" db="EMBL/GenBank/DDBJ databases">
        <authorList>
            <person name="Sibley D."/>
            <person name="Venepally P."/>
            <person name="Karamycheva S."/>
            <person name="Hadjithomas M."/>
            <person name="Khan A."/>
            <person name="Brunk B."/>
            <person name="Roos D."/>
            <person name="Caler E."/>
            <person name="Lorenzi H."/>
        </authorList>
    </citation>
    <scope>NUCLEOTIDE SEQUENCE [LARGE SCALE GENOMIC DNA]</scope>
    <source>
        <strain evidence="2 3">RUB</strain>
    </source>
</reference>
<gene>
    <name evidence="2" type="ORF">TGRUB_285760B</name>
</gene>
<feature type="region of interest" description="Disordered" evidence="1">
    <location>
        <begin position="1"/>
        <end position="26"/>
    </location>
</feature>
<sequence>RVSPEPSTDRLQRRDISPNHQKLYDP</sequence>